<reference evidence="1 2" key="1">
    <citation type="journal article" date="2013" name="BMC Genomics">
        <title>Comparative genomics of parasitic silkworm microsporidia reveal an association between genome expansion and host adaptation.</title>
        <authorList>
            <person name="Pan G."/>
            <person name="Xu J."/>
            <person name="Li T."/>
            <person name="Xia Q."/>
            <person name="Liu S.L."/>
            <person name="Zhang G."/>
            <person name="Li S."/>
            <person name="Li C."/>
            <person name="Liu H."/>
            <person name="Yang L."/>
            <person name="Liu T."/>
            <person name="Zhang X."/>
            <person name="Wu Z."/>
            <person name="Fan W."/>
            <person name="Dang X."/>
            <person name="Xiang H."/>
            <person name="Tao M."/>
            <person name="Li Y."/>
            <person name="Hu J."/>
            <person name="Li Z."/>
            <person name="Lin L."/>
            <person name="Luo J."/>
            <person name="Geng L."/>
            <person name="Wang L."/>
            <person name="Long M."/>
            <person name="Wan Y."/>
            <person name="He N."/>
            <person name="Zhang Z."/>
            <person name="Lu C."/>
            <person name="Keeling P.J."/>
            <person name="Wang J."/>
            <person name="Xiang Z."/>
            <person name="Zhou Z."/>
        </authorList>
    </citation>
    <scope>NUCLEOTIDE SEQUENCE [LARGE SCALE GENOMIC DNA]</scope>
    <source>
        <strain evidence="2">CQ1 / CVCC 102059</strain>
    </source>
</reference>
<gene>
    <name evidence="1" type="ORF">NBO_415g0005</name>
</gene>
<accession>R0MEL1</accession>
<keyword evidence="2" id="KW-1185">Reference proteome</keyword>
<dbReference type="EMBL" id="KB909323">
    <property type="protein sequence ID" value="EOB12560.1"/>
    <property type="molecule type" value="Genomic_DNA"/>
</dbReference>
<evidence type="ECO:0000313" key="1">
    <source>
        <dbReference type="EMBL" id="EOB12560.1"/>
    </source>
</evidence>
<organism evidence="1 2">
    <name type="scientific">Nosema bombycis (strain CQ1 / CVCC 102059)</name>
    <name type="common">Microsporidian parasite</name>
    <name type="synonym">Pebrine of silkworm</name>
    <dbReference type="NCBI Taxonomy" id="578461"/>
    <lineage>
        <taxon>Eukaryota</taxon>
        <taxon>Fungi</taxon>
        <taxon>Fungi incertae sedis</taxon>
        <taxon>Microsporidia</taxon>
        <taxon>Nosematidae</taxon>
        <taxon>Nosema</taxon>
    </lineage>
</organism>
<dbReference type="HOGENOM" id="CLU_2997030_0_0_1"/>
<protein>
    <submittedName>
        <fullName evidence="1">Uncharacterized protein</fullName>
    </submittedName>
</protein>
<name>R0MEL1_NOSB1</name>
<evidence type="ECO:0000313" key="2">
    <source>
        <dbReference type="Proteomes" id="UP000016927"/>
    </source>
</evidence>
<proteinExistence type="predicted"/>
<dbReference type="VEuPathDB" id="MicrosporidiaDB:NBO_415g0005"/>
<sequence>MRAPEFIYTRVPYIFEMPLANFSFTIIPTFYHYTSLYPLHFTSLPNTLFIKTIFKFF</sequence>
<dbReference type="AlphaFoldDB" id="R0MEL1"/>
<dbReference type="Proteomes" id="UP000016927">
    <property type="component" value="Unassembled WGS sequence"/>
</dbReference>